<protein>
    <submittedName>
        <fullName evidence="9">G_PROTEIN_RECEP_F1_2 domain-containing protein</fullName>
    </submittedName>
</protein>
<accession>A0A183CZ89</accession>
<feature type="transmembrane region" description="Helical" evidence="5">
    <location>
        <begin position="29"/>
        <end position="51"/>
    </location>
</feature>
<feature type="transmembrane region" description="Helical" evidence="5">
    <location>
        <begin position="63"/>
        <end position="85"/>
    </location>
</feature>
<evidence type="ECO:0000256" key="1">
    <source>
        <dbReference type="ARBA" id="ARBA00004370"/>
    </source>
</evidence>
<evidence type="ECO:0000313" key="8">
    <source>
        <dbReference type="Proteomes" id="UP000271098"/>
    </source>
</evidence>
<evidence type="ECO:0000256" key="2">
    <source>
        <dbReference type="ARBA" id="ARBA00022692"/>
    </source>
</evidence>
<evidence type="ECO:0000256" key="5">
    <source>
        <dbReference type="SAM" id="Phobius"/>
    </source>
</evidence>
<evidence type="ECO:0000313" key="7">
    <source>
        <dbReference type="EMBL" id="VDK30915.1"/>
    </source>
</evidence>
<gene>
    <name evidence="7" type="ORF">GPUH_LOCUS1779</name>
</gene>
<feature type="domain" description="G-protein coupled receptors family 1 profile" evidence="6">
    <location>
        <begin position="43"/>
        <end position="96"/>
    </location>
</feature>
<dbReference type="Gene3D" id="1.20.1070.10">
    <property type="entry name" value="Rhodopsin 7-helix transmembrane proteins"/>
    <property type="match status" value="1"/>
</dbReference>
<organism evidence="9">
    <name type="scientific">Gongylonema pulchrum</name>
    <dbReference type="NCBI Taxonomy" id="637853"/>
    <lineage>
        <taxon>Eukaryota</taxon>
        <taxon>Metazoa</taxon>
        <taxon>Ecdysozoa</taxon>
        <taxon>Nematoda</taxon>
        <taxon>Chromadorea</taxon>
        <taxon>Rhabditida</taxon>
        <taxon>Spirurina</taxon>
        <taxon>Spiruromorpha</taxon>
        <taxon>Spiruroidea</taxon>
        <taxon>Gongylonematidae</taxon>
        <taxon>Gongylonema</taxon>
    </lineage>
</organism>
<name>A0A183CZ89_9BILA</name>
<dbReference type="GO" id="GO:0016020">
    <property type="term" value="C:membrane"/>
    <property type="evidence" value="ECO:0007669"/>
    <property type="project" value="UniProtKB-SubCell"/>
</dbReference>
<evidence type="ECO:0000256" key="3">
    <source>
        <dbReference type="ARBA" id="ARBA00022989"/>
    </source>
</evidence>
<dbReference type="WBParaSite" id="GPUH_0000178401-mRNA-1">
    <property type="protein sequence ID" value="GPUH_0000178401-mRNA-1"/>
    <property type="gene ID" value="GPUH_0000178401"/>
</dbReference>
<comment type="subcellular location">
    <subcellularLocation>
        <location evidence="1">Membrane</location>
    </subcellularLocation>
</comment>
<keyword evidence="8" id="KW-1185">Reference proteome</keyword>
<reference evidence="9" key="1">
    <citation type="submission" date="2016-06" db="UniProtKB">
        <authorList>
            <consortium name="WormBaseParasite"/>
        </authorList>
    </citation>
    <scope>IDENTIFICATION</scope>
</reference>
<dbReference type="Proteomes" id="UP000271098">
    <property type="component" value="Unassembled WGS sequence"/>
</dbReference>
<keyword evidence="3 5" id="KW-1133">Transmembrane helix</keyword>
<dbReference type="AlphaFoldDB" id="A0A183CZ89"/>
<evidence type="ECO:0000259" key="6">
    <source>
        <dbReference type="PROSITE" id="PS50262"/>
    </source>
</evidence>
<sequence length="96" mass="10958">MEGNDTLAEVLLAEEVDNDESIATLAEIYYVYMLMCIVIGLTGNSMVWVLIRSNRILRKIPSNIYLLTLAVMSSVFLISLFTFWLEEVPFIFIFAV</sequence>
<evidence type="ECO:0000256" key="4">
    <source>
        <dbReference type="ARBA" id="ARBA00023136"/>
    </source>
</evidence>
<dbReference type="OrthoDB" id="9990906at2759"/>
<keyword evidence="4 5" id="KW-0472">Membrane</keyword>
<reference evidence="7 8" key="2">
    <citation type="submission" date="2018-11" db="EMBL/GenBank/DDBJ databases">
        <authorList>
            <consortium name="Pathogen Informatics"/>
        </authorList>
    </citation>
    <scope>NUCLEOTIDE SEQUENCE [LARGE SCALE GENOMIC DNA]</scope>
</reference>
<dbReference type="InterPro" id="IPR017452">
    <property type="entry name" value="GPCR_Rhodpsn_7TM"/>
</dbReference>
<dbReference type="PROSITE" id="PS50262">
    <property type="entry name" value="G_PROTEIN_RECEP_F1_2"/>
    <property type="match status" value="1"/>
</dbReference>
<proteinExistence type="predicted"/>
<dbReference type="SUPFAM" id="SSF81321">
    <property type="entry name" value="Family A G protein-coupled receptor-like"/>
    <property type="match status" value="1"/>
</dbReference>
<evidence type="ECO:0000313" key="9">
    <source>
        <dbReference type="WBParaSite" id="GPUH_0000178401-mRNA-1"/>
    </source>
</evidence>
<dbReference type="EMBL" id="UYRT01002317">
    <property type="protein sequence ID" value="VDK30915.1"/>
    <property type="molecule type" value="Genomic_DNA"/>
</dbReference>
<keyword evidence="2 5" id="KW-0812">Transmembrane</keyword>